<organism evidence="1">
    <name type="scientific">Siphoviridae sp. ctZd434</name>
    <dbReference type="NCBI Taxonomy" id="2825559"/>
    <lineage>
        <taxon>Viruses</taxon>
        <taxon>Duplodnaviria</taxon>
        <taxon>Heunggongvirae</taxon>
        <taxon>Uroviricota</taxon>
        <taxon>Caudoviricetes</taxon>
    </lineage>
</organism>
<reference evidence="1" key="1">
    <citation type="journal article" date="2021" name="Proc. Natl. Acad. Sci. U.S.A.">
        <title>A Catalog of Tens of Thousands of Viruses from Human Metagenomes Reveals Hidden Associations with Chronic Diseases.</title>
        <authorList>
            <person name="Tisza M.J."/>
            <person name="Buck C.B."/>
        </authorList>
    </citation>
    <scope>NUCLEOTIDE SEQUENCE</scope>
    <source>
        <strain evidence="1">CtZd434</strain>
    </source>
</reference>
<evidence type="ECO:0000313" key="1">
    <source>
        <dbReference type="EMBL" id="DAF93891.1"/>
    </source>
</evidence>
<protein>
    <submittedName>
        <fullName evidence="1">Uncharacterized protein</fullName>
    </submittedName>
</protein>
<proteinExistence type="predicted"/>
<dbReference type="EMBL" id="BK016088">
    <property type="protein sequence ID" value="DAF93891.1"/>
    <property type="molecule type" value="Genomic_DNA"/>
</dbReference>
<name>A0A8S5UHJ0_9CAUD</name>
<sequence length="34" mass="3900">MASCSISLTRQVYTGYLRSSYDSFKMFVTLCINL</sequence>
<accession>A0A8S5UHJ0</accession>